<dbReference type="PANTHER" id="PTHR45803">
    <property type="entry name" value="SOX100B"/>
    <property type="match status" value="1"/>
</dbReference>
<reference evidence="9 10" key="1">
    <citation type="submission" date="2023-11" db="EMBL/GenBank/DDBJ databases">
        <authorList>
            <person name="Okamura Y."/>
        </authorList>
    </citation>
    <scope>NUCLEOTIDE SEQUENCE [LARGE SCALE GENOMIC DNA]</scope>
</reference>
<dbReference type="InterPro" id="IPR050917">
    <property type="entry name" value="SOX_TF"/>
</dbReference>
<dbReference type="InterPro" id="IPR009071">
    <property type="entry name" value="HMG_box_dom"/>
</dbReference>
<feature type="region of interest" description="Disordered" evidence="7">
    <location>
        <begin position="108"/>
        <end position="140"/>
    </location>
</feature>
<dbReference type="SUPFAM" id="SSF47095">
    <property type="entry name" value="HMG-box"/>
    <property type="match status" value="1"/>
</dbReference>
<comment type="caution">
    <text evidence="9">The sequence shown here is derived from an EMBL/GenBank/DDBJ whole genome shotgun (WGS) entry which is preliminary data.</text>
</comment>
<dbReference type="GO" id="GO:0000981">
    <property type="term" value="F:DNA-binding transcription factor activity, RNA polymerase II-specific"/>
    <property type="evidence" value="ECO:0007669"/>
    <property type="project" value="TreeGrafter"/>
</dbReference>
<evidence type="ECO:0000313" key="9">
    <source>
        <dbReference type="EMBL" id="CAK1545035.1"/>
    </source>
</evidence>
<dbReference type="PROSITE" id="PS50118">
    <property type="entry name" value="HMG_BOX_2"/>
    <property type="match status" value="1"/>
</dbReference>
<evidence type="ECO:0000256" key="2">
    <source>
        <dbReference type="ARBA" id="ARBA00023015"/>
    </source>
</evidence>
<evidence type="ECO:0000256" key="6">
    <source>
        <dbReference type="PROSITE-ProRule" id="PRU00267"/>
    </source>
</evidence>
<evidence type="ECO:0000313" key="10">
    <source>
        <dbReference type="Proteomes" id="UP001497472"/>
    </source>
</evidence>
<evidence type="ECO:0000256" key="3">
    <source>
        <dbReference type="ARBA" id="ARBA00023125"/>
    </source>
</evidence>
<dbReference type="AlphaFoldDB" id="A0AAV1J9B4"/>
<dbReference type="Gene3D" id="1.10.30.10">
    <property type="entry name" value="High mobility group box domain"/>
    <property type="match status" value="1"/>
</dbReference>
<proteinExistence type="predicted"/>
<keyword evidence="3 6" id="KW-0238">DNA-binding</keyword>
<feature type="compositionally biased region" description="Basic and acidic residues" evidence="7">
    <location>
        <begin position="131"/>
        <end position="140"/>
    </location>
</feature>
<evidence type="ECO:0000256" key="1">
    <source>
        <dbReference type="ARBA" id="ARBA00004123"/>
    </source>
</evidence>
<dbReference type="GO" id="GO:0005634">
    <property type="term" value="C:nucleus"/>
    <property type="evidence" value="ECO:0007669"/>
    <property type="project" value="UniProtKB-SubCell"/>
</dbReference>
<keyword evidence="10" id="KW-1185">Reference proteome</keyword>
<protein>
    <recommendedName>
        <fullName evidence="8">HMG box domain-containing protein</fullName>
    </recommendedName>
</protein>
<accession>A0AAV1J9B4</accession>
<dbReference type="GO" id="GO:0000978">
    <property type="term" value="F:RNA polymerase II cis-regulatory region sequence-specific DNA binding"/>
    <property type="evidence" value="ECO:0007669"/>
    <property type="project" value="TreeGrafter"/>
</dbReference>
<organism evidence="9 10">
    <name type="scientific">Leptosia nina</name>
    <dbReference type="NCBI Taxonomy" id="320188"/>
    <lineage>
        <taxon>Eukaryota</taxon>
        <taxon>Metazoa</taxon>
        <taxon>Ecdysozoa</taxon>
        <taxon>Arthropoda</taxon>
        <taxon>Hexapoda</taxon>
        <taxon>Insecta</taxon>
        <taxon>Pterygota</taxon>
        <taxon>Neoptera</taxon>
        <taxon>Endopterygota</taxon>
        <taxon>Lepidoptera</taxon>
        <taxon>Glossata</taxon>
        <taxon>Ditrysia</taxon>
        <taxon>Papilionoidea</taxon>
        <taxon>Pieridae</taxon>
        <taxon>Pierinae</taxon>
        <taxon>Leptosia</taxon>
    </lineage>
</organism>
<keyword evidence="5 6" id="KW-0539">Nucleus</keyword>
<dbReference type="Proteomes" id="UP001497472">
    <property type="component" value="Unassembled WGS sequence"/>
</dbReference>
<evidence type="ECO:0000256" key="7">
    <source>
        <dbReference type="SAM" id="MobiDB-lite"/>
    </source>
</evidence>
<name>A0AAV1J9B4_9NEOP</name>
<keyword evidence="4" id="KW-0804">Transcription</keyword>
<evidence type="ECO:0000256" key="4">
    <source>
        <dbReference type="ARBA" id="ARBA00023163"/>
    </source>
</evidence>
<dbReference type="Pfam" id="PF00505">
    <property type="entry name" value="HMG_box"/>
    <property type="match status" value="1"/>
</dbReference>
<evidence type="ECO:0000259" key="8">
    <source>
        <dbReference type="PROSITE" id="PS50118"/>
    </source>
</evidence>
<gene>
    <name evidence="9" type="ORF">LNINA_LOCUS4730</name>
</gene>
<dbReference type="PRINTS" id="PR00886">
    <property type="entry name" value="HIGHMOBLTY12"/>
</dbReference>
<dbReference type="EMBL" id="CAVLEF010000006">
    <property type="protein sequence ID" value="CAK1545035.1"/>
    <property type="molecule type" value="Genomic_DNA"/>
</dbReference>
<feature type="DNA-binding region" description="HMG box" evidence="6">
    <location>
        <begin position="47"/>
        <end position="115"/>
    </location>
</feature>
<dbReference type="InterPro" id="IPR036910">
    <property type="entry name" value="HMG_box_dom_sf"/>
</dbReference>
<dbReference type="SMART" id="SM00398">
    <property type="entry name" value="HMG"/>
    <property type="match status" value="1"/>
</dbReference>
<feature type="domain" description="HMG box" evidence="8">
    <location>
        <begin position="47"/>
        <end position="115"/>
    </location>
</feature>
<sequence>MMSWATDVPADKLEINEAVGKLLQSFNYETIVPQPNKGGGYKRQPHVKRPMNAFMVFAQAMRKRLSEQRPSLHNAELSKSLGSMWKSLSEVEKMPFIKEAEKLRNKHKKDYPEYKYQPRRRKPPPASTARFKREPSPDRSQIDFSRIEVDGALLADGPPDGAELDQYLKPVPVPEYHEMQPRYPHSLAHHVPPLYTPVPPHLHPPCPDWHQYPGHP</sequence>
<comment type="subcellular location">
    <subcellularLocation>
        <location evidence="1">Nucleus</location>
    </subcellularLocation>
</comment>
<evidence type="ECO:0000256" key="5">
    <source>
        <dbReference type="ARBA" id="ARBA00023242"/>
    </source>
</evidence>
<keyword evidence="2" id="KW-0805">Transcription regulation</keyword>
<dbReference type="PANTHER" id="PTHR45803:SF5">
    <property type="entry name" value="SOX100B"/>
    <property type="match status" value="1"/>
</dbReference>
<dbReference type="FunFam" id="1.10.30.10:FF:000051">
    <property type="entry name" value="Transcription factor Sox-10"/>
    <property type="match status" value="1"/>
</dbReference>